<dbReference type="AlphaFoldDB" id="A0A1B1TEP0"/>
<evidence type="ECO:0000313" key="1">
    <source>
        <dbReference type="EMBL" id="ANV80756.1"/>
    </source>
</evidence>
<name>A0A1B1TEP0_9ARCH</name>
<proteinExistence type="predicted"/>
<accession>A0A1B1TEP0</accession>
<protein>
    <submittedName>
        <fullName evidence="1">Uncharacterized protein</fullName>
    </submittedName>
</protein>
<dbReference type="EMBL" id="KP211907">
    <property type="protein sequence ID" value="ANV80756.1"/>
    <property type="molecule type" value="Genomic_DNA"/>
</dbReference>
<sequence>MSKDKQLKNIEVCSNCFSPRIVPYMGYETGKRFICQDCDHISVVTIIFETLDELVKALKHKRDG</sequence>
<reference evidence="1" key="2">
    <citation type="journal article" date="2015" name="ISME J.">
        <title>A new class of marine Euryarchaeota group II from the Mediterranean deep chlorophyll maximum.</title>
        <authorList>
            <person name="Martin-Cuadrado A.B."/>
            <person name="Garcia-Heredia I."/>
            <person name="Molto A.G."/>
            <person name="Lopez-Ubeda R."/>
            <person name="Kimes N."/>
            <person name="Lopez-Garcia P."/>
            <person name="Moreira D."/>
            <person name="Rodriguez-Valera F."/>
        </authorList>
    </citation>
    <scope>NUCLEOTIDE SEQUENCE</scope>
</reference>
<organism evidence="1">
    <name type="scientific">uncultured Poseidoniia archaeon</name>
    <dbReference type="NCBI Taxonomy" id="1697135"/>
    <lineage>
        <taxon>Archaea</taxon>
        <taxon>Methanobacteriati</taxon>
        <taxon>Thermoplasmatota</taxon>
        <taxon>Candidatus Poseidoniia</taxon>
        <taxon>environmental samples</taxon>
    </lineage>
</organism>
<reference evidence="1" key="1">
    <citation type="submission" date="2014-11" db="EMBL/GenBank/DDBJ databases">
        <authorList>
            <person name="Zhu J."/>
            <person name="Qi W."/>
            <person name="Song R."/>
        </authorList>
    </citation>
    <scope>NUCLEOTIDE SEQUENCE</scope>
</reference>